<feature type="region of interest" description="Disordered" evidence="2">
    <location>
        <begin position="670"/>
        <end position="761"/>
    </location>
</feature>
<evidence type="ECO:0000256" key="2">
    <source>
        <dbReference type="SAM" id="MobiDB-lite"/>
    </source>
</evidence>
<name>A0A2H5BQA3_9CAUD</name>
<dbReference type="EMBL" id="MG603697">
    <property type="protein sequence ID" value="AUG88495.1"/>
    <property type="molecule type" value="Genomic_DNA"/>
</dbReference>
<feature type="region of interest" description="Disordered" evidence="2">
    <location>
        <begin position="1656"/>
        <end position="1728"/>
    </location>
</feature>
<keyword evidence="1" id="KW-0175">Coiled coil</keyword>
<feature type="compositionally biased region" description="Basic and acidic residues" evidence="2">
    <location>
        <begin position="579"/>
        <end position="589"/>
    </location>
</feature>
<feature type="region of interest" description="Disordered" evidence="2">
    <location>
        <begin position="569"/>
        <end position="589"/>
    </location>
</feature>
<evidence type="ECO:0000313" key="4">
    <source>
        <dbReference type="Proteomes" id="UP000240283"/>
    </source>
</evidence>
<proteinExistence type="predicted"/>
<sequence>MLGFEKATEEDLRGMEQETAPSVGFGQGVKDFGESAAIGADQALTQFGRGVGTVADAINQATGAFDESNEGPGWDSESLANESNYKRRLREREAKQQKENLGKIQDSNWKTAGNLTGQIAPHLALGITGGVPGLIAGSGVGGLQTTGDIMLERSEKGEGDRDPWSAIAAGGADTVTSIATGGLLSKFGGNKLRDNILRNATEGGSTTALAEGYTNLAQDRDFTENMANAALAGAALGGGITAAVEVPKAIKDVDFTNYKPTQSLGKMIGGMRNKDFNISPELEDAATREVMNSAEFDVDVDNFYKGKGDKSAEDIADAAVDRELDSEGYGNIIRAADLAKQVGIPFTARSLDVKLPNGVNLGEALGITPRQIKAAETATEGARAGQLFDISSKPLTSEQHRLEVQENGRKAIEVIEQDFMDKRNKINDLWIDVKNKHDNRDPNVTRKDLDRLANIRKDMDVLINNIKSIRSKSHSGNIDLESFSSSSRRILADSLKVPGLDLKGRDGGKWNPARDIRDLDILDRMLTAEYPAWKEGTPNPAKQREVDKTMTDPMRMAAGFYTSGFSNAAESLQRANRRRQLENERTDHSNRLSELASLAAKAKANRGDYEGANAEEADISDVELNNSGIETGPSVMDVPLESETKAQDLVQENVTTDPVVQDISPEVTEAPVTRGEGVDSAMLRQPEKDLPEPVQEPVTEEPVIPGSDSEALTGKVDKSLPPKEPEVNPLSQEVNDLKELTAELRAQANTPKPEPVVDTSTADMADMEGKIKSAQEAEALRVLEEENAANEKAEAEAAAKAEEEALERQKSFEEMKDFTEAERLAELSKRNEIGETPEVAEVEETVTVPEAETKEPEELDTLLAELASKVAKKNEDLPEVDTTDTTDTVSEPVAEPFEETKPEKVKLSEDLTEDITRTNDLPLREPSKEVAKEEPEVVDTEADESPVVDRVPGKDSADIVTAPKKLSPKVEPKEEVISPESSEESLHEESYTKEEESSESASTKEDDKEEVKSKPLPTTKPDGFNVEEPKVEQFRAPIRETVESLHTEYTSRLSDAFDLSDKELSKKVLNAIHDLESKGKHIDDVTEGRVKSWVRDSIALDEIAKNESANKEVKKVVNKIIKLPSINNEFSVKQALLDEGVDSKYLSDDLIRKLVNNPDDISNSQVQRIRKAVYDAMGADIEATRNIGFVKSIAASKGSQEQVQLAKDKSGIIDGKPVTDKQLEKFQSELATIVHKEALDAFKKQEAEAKKLADKINSEKSKEDAEVSKNTFRDANQLKSIISKLESNIRNLENTAIKQKGLIEQGDAEMARISKDLGLKDLQERMTNPRYRKEAAKVKTAKELLAKTESDLKSDTEKLEKAKGLRNFNDAFAKMIETEADMVDSLNFSKKIEGLGIDEVADELKVPADILKMKLKEKLGYNPNVSVEALQDALDGIVKDIYTKQKNSKKAISEEKDREVEKLLSEVPAEEIESVRSRLQDEVSRLAEEGKRQDSLRALAALGKIPAIDSRKYDPRTERLIKNESEVITKALERKLQYPDNPEFWVTTDDLKKIDTILGQSAASTNRGRWAQRIKEAVYGVSDYPVNQAEWKVKEDMQGVTPRSMEVSLAENITKNIKVSDDDMASMFDIVDKQASDKASKAEEAKQSRLEAIKRAAEKPKKAKPSKPALGDRKTVKPETKPEKVENKVVTKVESPAKVETKPKNAVKAPESTPVETNQEIDTDVPSDAVMRSEAALRRFIEEKIGYELDGSKVSKTIAGLVKSKDTSKVKQAIDVLKGKEESFGWVGKDGTVKQVKDASVEVEEDKQANLEKIKAALGERSPKQEGVDKAPVSDTESNEALESNVDETPEEAAARKEMEDTAKNVMKVRKAALKRSATEKAREFMKYKKEMGYDDDMDVIADMPELTLTPAEYAQAIEDGRKVKDAMVPDEEDPVLSESSGISDNANFSRDYLNEIAKTPMKMTDVMDSVSKNSPNSAFRAIANRVKSALRNDFEVSTEDTSIKFGGAEGVLIDNGHVPARMVLSKKLIDSGKDGDYESALLHEAVHSVTSSLINSYRNEDLRKQFTPSQKDAVERYNKLNQDIVSKLSDSGDAGLVELAKEFTDNPQELVSYGLTDQKVIDALKGFNVEFGGESVSGWDALKKSIMEFFGVKSGKVKTAFESLLDSFDELSEEQGVLSDRFISNNTMSDGTIDTGNSEKYVPRSSRGVLTAL</sequence>
<feature type="compositionally biased region" description="Basic and acidic residues" evidence="2">
    <location>
        <begin position="1"/>
        <end position="16"/>
    </location>
</feature>
<accession>A0A2H5BQA3</accession>
<protein>
    <submittedName>
        <fullName evidence="3">MJ0042 family finger-like protein</fullName>
    </submittedName>
</protein>
<feature type="region of interest" description="Disordered" evidence="2">
    <location>
        <begin position="1"/>
        <end position="23"/>
    </location>
</feature>
<evidence type="ECO:0000256" key="1">
    <source>
        <dbReference type="SAM" id="Coils"/>
    </source>
</evidence>
<evidence type="ECO:0000313" key="3">
    <source>
        <dbReference type="EMBL" id="AUG88495.1"/>
    </source>
</evidence>
<keyword evidence="4" id="KW-1185">Reference proteome</keyword>
<feature type="region of interest" description="Disordered" evidence="2">
    <location>
        <begin position="786"/>
        <end position="815"/>
    </location>
</feature>
<feature type="region of interest" description="Disordered" evidence="2">
    <location>
        <begin position="827"/>
        <end position="858"/>
    </location>
</feature>
<feature type="compositionally biased region" description="Acidic residues" evidence="2">
    <location>
        <begin position="936"/>
        <end position="946"/>
    </location>
</feature>
<gene>
    <name evidence="3" type="ORF">VPR_131</name>
</gene>
<feature type="region of interest" description="Disordered" evidence="2">
    <location>
        <begin position="1814"/>
        <end position="1854"/>
    </location>
</feature>
<feature type="compositionally biased region" description="Basic and acidic residues" evidence="2">
    <location>
        <begin position="1002"/>
        <end position="1013"/>
    </location>
</feature>
<feature type="region of interest" description="Disordered" evidence="2">
    <location>
        <begin position="873"/>
        <end position="1032"/>
    </location>
</feature>
<dbReference type="Proteomes" id="UP000240283">
    <property type="component" value="Segment"/>
</dbReference>
<feature type="compositionally biased region" description="Basic and acidic residues" evidence="2">
    <location>
        <begin position="1670"/>
        <end position="1703"/>
    </location>
</feature>
<feature type="compositionally biased region" description="Basic and acidic residues" evidence="2">
    <location>
        <begin position="715"/>
        <end position="726"/>
    </location>
</feature>
<organism evidence="3 4">
    <name type="scientific">Vibrio phage Vp_R1</name>
    <dbReference type="NCBI Taxonomy" id="2059867"/>
    <lineage>
        <taxon>Viruses</taxon>
        <taxon>Duplodnaviria</taxon>
        <taxon>Heunggongvirae</taxon>
        <taxon>Uroviricota</taxon>
        <taxon>Caudoviricetes</taxon>
        <taxon>Grimontviridae</taxon>
        <taxon>Dalianvirus</taxon>
        <taxon>Dalianvirus R1</taxon>
    </lineage>
</organism>
<feature type="coiled-coil region" evidence="1">
    <location>
        <begin position="1235"/>
        <end position="1302"/>
    </location>
</feature>
<feature type="compositionally biased region" description="Basic and acidic residues" evidence="2">
    <location>
        <begin position="984"/>
        <end position="995"/>
    </location>
</feature>
<feature type="compositionally biased region" description="Basic and acidic residues" evidence="2">
    <location>
        <begin position="898"/>
        <end position="935"/>
    </location>
</feature>
<feature type="compositionally biased region" description="Low complexity" evidence="2">
    <location>
        <begin position="692"/>
        <end position="703"/>
    </location>
</feature>
<reference evidence="3 4" key="1">
    <citation type="submission" date="2017-12" db="EMBL/GenBank/DDBJ databases">
        <title>Genomic analysis of a novel phage Vp_R1 lytic to Vibrio parahaemolyticus.</title>
        <authorList>
            <person name="Ren H."/>
            <person name="Li Z."/>
        </authorList>
    </citation>
    <scope>NUCLEOTIDE SEQUENCE [LARGE SCALE GENOMIC DNA]</scope>
</reference>
<feature type="compositionally biased region" description="Acidic residues" evidence="2">
    <location>
        <begin position="1837"/>
        <end position="1851"/>
    </location>
</feature>